<protein>
    <recommendedName>
        <fullName evidence="6">Signal recognition particle 19 kDa protein</fullName>
    </recommendedName>
</protein>
<sequence length="98" mass="11700">MSLRDLKDENRVVIWPSYFLSPSRSKGRRVPKLPYKISVDDIIIASKNLNLDPILIKNKRYPKNKKIDFIITVKKMKSKNYTIKLIFNEIINKYKKQF</sequence>
<dbReference type="GO" id="GO:0048500">
    <property type="term" value="C:signal recognition particle"/>
    <property type="evidence" value="ECO:0007669"/>
    <property type="project" value="InterPro"/>
</dbReference>
<dbReference type="Gene3D" id="3.30.56.30">
    <property type="entry name" value="Signal recognition particle, SRP19-like subunit"/>
    <property type="match status" value="1"/>
</dbReference>
<evidence type="ECO:0000256" key="3">
    <source>
        <dbReference type="ARBA" id="ARBA00023274"/>
    </source>
</evidence>
<keyword evidence="3" id="KW-0687">Ribonucleoprotein</keyword>
<proteinExistence type="predicted"/>
<dbReference type="KEGG" id="scas:SACC_00770"/>
<dbReference type="GeneID" id="68864789"/>
<dbReference type="Pfam" id="PF01922">
    <property type="entry name" value="SRP19"/>
    <property type="match status" value="1"/>
</dbReference>
<keyword evidence="2" id="KW-0733">Signal recognition particle</keyword>
<keyword evidence="5" id="KW-1185">Reference proteome</keyword>
<evidence type="ECO:0000256" key="1">
    <source>
        <dbReference type="ARBA" id="ARBA00022490"/>
    </source>
</evidence>
<dbReference type="AlphaFoldDB" id="A0AAQ4CMM9"/>
<dbReference type="SUPFAM" id="SSF69695">
    <property type="entry name" value="SRP19"/>
    <property type="match status" value="1"/>
</dbReference>
<evidence type="ECO:0008006" key="6">
    <source>
        <dbReference type="Google" id="ProtNLM"/>
    </source>
</evidence>
<reference evidence="4 5" key="1">
    <citation type="journal article" date="2022" name="Microbiol. Resour. Announc.">
        <title>Complete Genome Sequence of the Hyperthermophilic and Acidophilic Archaeon Saccharolobus caldissimus Strain HS-3T.</title>
        <authorList>
            <person name="Sakai H.D."/>
            <person name="Kurosawa N."/>
        </authorList>
    </citation>
    <scope>NUCLEOTIDE SEQUENCE [LARGE SCALE GENOMIC DNA]</scope>
    <source>
        <strain evidence="4 5">JCM32116</strain>
    </source>
</reference>
<evidence type="ECO:0000313" key="4">
    <source>
        <dbReference type="EMBL" id="BDB97060.1"/>
    </source>
</evidence>
<gene>
    <name evidence="4" type="ORF">SACC_00770</name>
</gene>
<evidence type="ECO:0000256" key="2">
    <source>
        <dbReference type="ARBA" id="ARBA00023135"/>
    </source>
</evidence>
<evidence type="ECO:0000313" key="5">
    <source>
        <dbReference type="Proteomes" id="UP001319921"/>
    </source>
</evidence>
<dbReference type="EMBL" id="AP025226">
    <property type="protein sequence ID" value="BDB97060.1"/>
    <property type="molecule type" value="Genomic_DNA"/>
</dbReference>
<dbReference type="GO" id="GO:0006614">
    <property type="term" value="P:SRP-dependent cotranslational protein targeting to membrane"/>
    <property type="evidence" value="ECO:0007669"/>
    <property type="project" value="InterPro"/>
</dbReference>
<dbReference type="InterPro" id="IPR036521">
    <property type="entry name" value="SRP19-like_sf"/>
</dbReference>
<dbReference type="InterPro" id="IPR002778">
    <property type="entry name" value="Signal_recog_particle_SRP19"/>
</dbReference>
<dbReference type="RefSeq" id="WP_229571092.1">
    <property type="nucleotide sequence ID" value="NZ_AP025226.1"/>
</dbReference>
<accession>A0AAQ4CMM9</accession>
<keyword evidence="1" id="KW-0963">Cytoplasm</keyword>
<dbReference type="GO" id="GO:0008312">
    <property type="term" value="F:7S RNA binding"/>
    <property type="evidence" value="ECO:0007669"/>
    <property type="project" value="InterPro"/>
</dbReference>
<organism evidence="4 5">
    <name type="scientific">Saccharolobus caldissimus</name>
    <dbReference type="NCBI Taxonomy" id="1702097"/>
    <lineage>
        <taxon>Archaea</taxon>
        <taxon>Thermoproteota</taxon>
        <taxon>Thermoprotei</taxon>
        <taxon>Sulfolobales</taxon>
        <taxon>Sulfolobaceae</taxon>
        <taxon>Saccharolobus</taxon>
    </lineage>
</organism>
<name>A0AAQ4CMM9_9CREN</name>
<dbReference type="Proteomes" id="UP001319921">
    <property type="component" value="Chromosome"/>
</dbReference>